<dbReference type="Pfam" id="PF00230">
    <property type="entry name" value="MIP"/>
    <property type="match status" value="1"/>
</dbReference>
<dbReference type="PRINTS" id="PR00783">
    <property type="entry name" value="MINTRINSICP"/>
</dbReference>
<reference evidence="9" key="1">
    <citation type="submission" date="2024-03" db="EMBL/GenBank/DDBJ databases">
        <authorList>
            <consortium name="ELIXIR-Norway"/>
            <consortium name="Elixir Norway"/>
        </authorList>
    </citation>
    <scope>NUCLEOTIDE SEQUENCE</scope>
</reference>
<evidence type="ECO:0000256" key="6">
    <source>
        <dbReference type="ARBA" id="ARBA00023136"/>
    </source>
</evidence>
<evidence type="ECO:0000256" key="3">
    <source>
        <dbReference type="ARBA" id="ARBA00022448"/>
    </source>
</evidence>
<dbReference type="PANTHER" id="PTHR43829:SF9">
    <property type="entry name" value="AQUAPORIN-9"/>
    <property type="match status" value="1"/>
</dbReference>
<comment type="similarity">
    <text evidence="2 7">Belongs to the MIP/aquaporin (TC 1.A.8) family.</text>
</comment>
<evidence type="ECO:0000256" key="4">
    <source>
        <dbReference type="ARBA" id="ARBA00022692"/>
    </source>
</evidence>
<feature type="transmembrane region" description="Helical" evidence="8">
    <location>
        <begin position="12"/>
        <end position="33"/>
    </location>
</feature>
<dbReference type="SUPFAM" id="SSF81338">
    <property type="entry name" value="Aquaporin-like"/>
    <property type="match status" value="1"/>
</dbReference>
<evidence type="ECO:0000256" key="8">
    <source>
        <dbReference type="SAM" id="Phobius"/>
    </source>
</evidence>
<accession>A0ABP1BFG9</accession>
<keyword evidence="10" id="KW-1185">Reference proteome</keyword>
<dbReference type="InterPro" id="IPR000425">
    <property type="entry name" value="MIP"/>
</dbReference>
<dbReference type="InterPro" id="IPR050363">
    <property type="entry name" value="MIP/Aquaporin"/>
</dbReference>
<dbReference type="PANTHER" id="PTHR43829">
    <property type="entry name" value="AQUAPORIN OR AQUAGLYCEROPORIN RELATED"/>
    <property type="match status" value="1"/>
</dbReference>
<feature type="transmembrane region" description="Helical" evidence="8">
    <location>
        <begin position="39"/>
        <end position="57"/>
    </location>
</feature>
<evidence type="ECO:0000256" key="7">
    <source>
        <dbReference type="RuleBase" id="RU000477"/>
    </source>
</evidence>
<keyword evidence="5 8" id="KW-1133">Transmembrane helix</keyword>
<dbReference type="Proteomes" id="UP001497522">
    <property type="component" value="Chromosome 4"/>
</dbReference>
<proteinExistence type="inferred from homology"/>
<gene>
    <name evidence="9" type="ORF">CSSPJE1EN2_LOCUS16491</name>
</gene>
<evidence type="ECO:0000256" key="2">
    <source>
        <dbReference type="ARBA" id="ARBA00006175"/>
    </source>
</evidence>
<dbReference type="EMBL" id="OZ023705">
    <property type="protein sequence ID" value="CAK9874050.1"/>
    <property type="molecule type" value="Genomic_DNA"/>
</dbReference>
<evidence type="ECO:0000313" key="10">
    <source>
        <dbReference type="Proteomes" id="UP001497522"/>
    </source>
</evidence>
<keyword evidence="3 7" id="KW-0813">Transport</keyword>
<evidence type="ECO:0000256" key="1">
    <source>
        <dbReference type="ARBA" id="ARBA00004141"/>
    </source>
</evidence>
<evidence type="ECO:0000313" key="9">
    <source>
        <dbReference type="EMBL" id="CAK9874050.1"/>
    </source>
</evidence>
<feature type="transmembrane region" description="Helical" evidence="8">
    <location>
        <begin position="64"/>
        <end position="80"/>
    </location>
</feature>
<organism evidence="9 10">
    <name type="scientific">Sphagnum jensenii</name>
    <dbReference type="NCBI Taxonomy" id="128206"/>
    <lineage>
        <taxon>Eukaryota</taxon>
        <taxon>Viridiplantae</taxon>
        <taxon>Streptophyta</taxon>
        <taxon>Embryophyta</taxon>
        <taxon>Bryophyta</taxon>
        <taxon>Sphagnophytina</taxon>
        <taxon>Sphagnopsida</taxon>
        <taxon>Sphagnales</taxon>
        <taxon>Sphagnaceae</taxon>
        <taxon>Sphagnum</taxon>
    </lineage>
</organism>
<protein>
    <submittedName>
        <fullName evidence="9">Uncharacterized protein</fullName>
    </submittedName>
</protein>
<dbReference type="Gene3D" id="1.20.1080.10">
    <property type="entry name" value="Glycerol uptake facilitator protein"/>
    <property type="match status" value="1"/>
</dbReference>
<keyword evidence="6 8" id="KW-0472">Membrane</keyword>
<keyword evidence="4 7" id="KW-0812">Transmembrane</keyword>
<sequence>MSGYNHSQVWLAEFVGTTILVLLGLGGVANGVLPGTKGHGFGILGVALSFALGIFIAQQCVGHISGFFNPAIALAGAVVGNIHWTHFWICFSAEFVGGFFAAIIVWISYFPHFQSLEQVDPTCTCCDLETHGIAIIRQELSAAARSFVSAGSRQLQGKMRKIQAHDDDDDDDEEHPVTSVFQALLKK</sequence>
<feature type="non-terminal residue" evidence="9">
    <location>
        <position position="187"/>
    </location>
</feature>
<dbReference type="InterPro" id="IPR023271">
    <property type="entry name" value="Aquaporin-like"/>
</dbReference>
<feature type="transmembrane region" description="Helical" evidence="8">
    <location>
        <begin position="86"/>
        <end position="109"/>
    </location>
</feature>
<evidence type="ECO:0000256" key="5">
    <source>
        <dbReference type="ARBA" id="ARBA00022989"/>
    </source>
</evidence>
<comment type="subcellular location">
    <subcellularLocation>
        <location evidence="1">Membrane</location>
        <topology evidence="1">Multi-pass membrane protein</topology>
    </subcellularLocation>
</comment>
<name>A0ABP1BFG9_9BRYO</name>